<name>A0A5J4JM66_9BACI</name>
<evidence type="ECO:0000313" key="3">
    <source>
        <dbReference type="Proteomes" id="UP000391919"/>
    </source>
</evidence>
<dbReference type="EMBL" id="BKZQ01000068">
    <property type="protein sequence ID" value="GER71775.1"/>
    <property type="molecule type" value="Genomic_DNA"/>
</dbReference>
<dbReference type="InterPro" id="IPR019734">
    <property type="entry name" value="TPR_rpt"/>
</dbReference>
<reference evidence="2 3" key="1">
    <citation type="submission" date="2019-09" db="EMBL/GenBank/DDBJ databases">
        <title>Draft genome sequence of Bacillus sp. JC-7.</title>
        <authorList>
            <person name="Tanaka N."/>
            <person name="Shiwa Y."/>
            <person name="Fujita N."/>
            <person name="Tanasupawat S."/>
        </authorList>
    </citation>
    <scope>NUCLEOTIDE SEQUENCE [LARGE SCALE GENOMIC DNA]</scope>
    <source>
        <strain evidence="2 3">JC-7</strain>
    </source>
</reference>
<dbReference type="Gene3D" id="1.25.40.10">
    <property type="entry name" value="Tetratricopeptide repeat domain"/>
    <property type="match status" value="1"/>
</dbReference>
<dbReference type="SUPFAM" id="SSF48452">
    <property type="entry name" value="TPR-like"/>
    <property type="match status" value="1"/>
</dbReference>
<dbReference type="Proteomes" id="UP000391919">
    <property type="component" value="Unassembled WGS sequence"/>
</dbReference>
<dbReference type="PROSITE" id="PS50005">
    <property type="entry name" value="TPR"/>
    <property type="match status" value="1"/>
</dbReference>
<protein>
    <submittedName>
        <fullName evidence="2">GTP-binding protein</fullName>
    </submittedName>
</protein>
<gene>
    <name evidence="2" type="ORF">BpJC7_30780</name>
</gene>
<dbReference type="SUPFAM" id="SSF52540">
    <property type="entry name" value="P-loop containing nucleoside triphosphate hydrolases"/>
    <property type="match status" value="1"/>
</dbReference>
<proteinExistence type="predicted"/>
<dbReference type="PANTHER" id="PTHR43681:SF1">
    <property type="entry name" value="SARCALUMENIN"/>
    <property type="match status" value="1"/>
</dbReference>
<dbReference type="RefSeq" id="WP_151697664.1">
    <property type="nucleotide sequence ID" value="NZ_BKZP01000010.1"/>
</dbReference>
<dbReference type="AlphaFoldDB" id="A0A5J4JM66"/>
<feature type="repeat" description="TPR" evidence="1">
    <location>
        <begin position="112"/>
        <end position="145"/>
    </location>
</feature>
<dbReference type="PANTHER" id="PTHR43681">
    <property type="entry name" value="TRANSMEMBRANE GTPASE FZO"/>
    <property type="match status" value="1"/>
</dbReference>
<dbReference type="Gene3D" id="3.40.50.300">
    <property type="entry name" value="P-loop containing nucleotide triphosphate hydrolases"/>
    <property type="match status" value="1"/>
</dbReference>
<keyword evidence="1" id="KW-0802">TPR repeat</keyword>
<sequence>MKLEDQFVNKSYYETFIKEGEERHPLEVLGEAFVEENALENSDLSYIRFAQGEVYFHYKDYEAAVFKWESIHNDFEPWAQKNMGDAYFELGLTGMAEEIYKTIQTDSMILKTEVALQLISLYIEEQKHEQAVQTIKQTVAMNPDYPNVTKIARAYFEKNEDWMNAVELAVNESVRTESLFWFEVLKSYIEKGYTKTISPDYFREALAVLYKVDQIHFEQMAAALWRSYQTESCYLEWLREFNVLFAGLDIHSFETWHELSAIYQETYLSLIGGNYLLKQLTPIMPGLLTNWLRITDSGHALLASSAVLAWNDLFSAGIEPDQIADAETILYRAEKTIDQLEYPLELLDSIIKWAKLHGLSVSTRLKWMARELIDFDVQHILVAGMNGSGKTAFIQSVLADSLPEKPTQFVMAARHGDHHELAVISDGGISAITEEDSQQLDPDAILEWRGPSQFLKENALVFLDTPGLNGSQRSKVYEYLHFADGLLFVLNANDPLTVKETDVLLKIKEQVPDLKIHFLMSKMDMIYSKQEAADLVEETAQKIKRDFPQAELHPYSSHYAAREAVNGLAQFFRKNFKVENLEAHRIEKLVRCIRESITYLLKQRLQNENELVESIHRHEDMLAKLNGAANQLEDVIHEQIQLIRSSYHSMTKSIKEELQAKIPDILRKSSDYIKLNSDFRKIHLELNEEMNNRIRSFLQTAIFPKYYELVTKWIADSESELQQSQAYLGEMAEGFNQLYGENIIALACDFKIMDDWRRDADRMANGVHFDSVNILLRHTPSQVLLKSAGKLLGALSQNKAMLYNRYKKFIESEDYQDIAGLITNKVMLQFELFEQGLERDIRMFFKNPETVLRDTITETETVIDESKEKLSNMKENPEVYQDPLKLFELKLRQFEWMQINTKARQKV</sequence>
<accession>A0A5J4JM66</accession>
<evidence type="ECO:0000313" key="2">
    <source>
        <dbReference type="EMBL" id="GER71775.1"/>
    </source>
</evidence>
<evidence type="ECO:0000256" key="1">
    <source>
        <dbReference type="PROSITE-ProRule" id="PRU00339"/>
    </source>
</evidence>
<comment type="caution">
    <text evidence="2">The sequence shown here is derived from an EMBL/GenBank/DDBJ whole genome shotgun (WGS) entry which is preliminary data.</text>
</comment>
<organism evidence="2 3">
    <name type="scientific">Weizmannia acidilactici</name>
    <dbReference type="NCBI Taxonomy" id="2607726"/>
    <lineage>
        <taxon>Bacteria</taxon>
        <taxon>Bacillati</taxon>
        <taxon>Bacillota</taxon>
        <taxon>Bacilli</taxon>
        <taxon>Bacillales</taxon>
        <taxon>Bacillaceae</taxon>
        <taxon>Heyndrickxia</taxon>
    </lineage>
</organism>
<keyword evidence="3" id="KW-1185">Reference proteome</keyword>
<dbReference type="InterPro" id="IPR051943">
    <property type="entry name" value="TRAFAC_Dynamin-like_GTPase"/>
</dbReference>
<dbReference type="InterPro" id="IPR027417">
    <property type="entry name" value="P-loop_NTPase"/>
</dbReference>
<dbReference type="InterPro" id="IPR011990">
    <property type="entry name" value="TPR-like_helical_dom_sf"/>
</dbReference>